<evidence type="ECO:0000259" key="2">
    <source>
        <dbReference type="PROSITE" id="PS51061"/>
    </source>
</evidence>
<organism evidence="3 4">
    <name type="scientific">Mobiluncus curtisii (strain ATCC 43063 / DSM 2711 / V125)</name>
    <name type="common">Falcivibrio vaginalis</name>
    <dbReference type="NCBI Taxonomy" id="548479"/>
    <lineage>
        <taxon>Bacteria</taxon>
        <taxon>Bacillati</taxon>
        <taxon>Actinomycetota</taxon>
        <taxon>Actinomycetes</taxon>
        <taxon>Actinomycetales</taxon>
        <taxon>Actinomycetaceae</taxon>
        <taxon>Mobiluncus</taxon>
    </lineage>
</organism>
<dbReference type="HOGENOM" id="CLU_042512_3_1_11"/>
<feature type="region of interest" description="Disordered" evidence="1">
    <location>
        <begin position="1"/>
        <end position="21"/>
    </location>
</feature>
<name>D6ZJW5_MOBCV</name>
<proteinExistence type="predicted"/>
<dbReference type="SUPFAM" id="SSF82708">
    <property type="entry name" value="R3H domain"/>
    <property type="match status" value="1"/>
</dbReference>
<feature type="compositionally biased region" description="Acidic residues" evidence="1">
    <location>
        <begin position="195"/>
        <end position="212"/>
    </location>
</feature>
<dbReference type="PANTHER" id="PTHR35800">
    <property type="entry name" value="PROTEIN JAG"/>
    <property type="match status" value="1"/>
</dbReference>
<dbReference type="STRING" id="548479.HMPREF0573_10695"/>
<evidence type="ECO:0000313" key="3">
    <source>
        <dbReference type="EMBL" id="ADI67014.1"/>
    </source>
</evidence>
<dbReference type="GO" id="GO:0003723">
    <property type="term" value="F:RNA binding"/>
    <property type="evidence" value="ECO:0007669"/>
    <property type="project" value="InterPro"/>
</dbReference>
<dbReference type="Gene3D" id="3.30.1370.50">
    <property type="entry name" value="R3H-like domain"/>
    <property type="match status" value="1"/>
</dbReference>
<dbReference type="KEGG" id="mcu:HMPREF0573_10695"/>
<dbReference type="CDD" id="cd02644">
    <property type="entry name" value="R3H_jag"/>
    <property type="match status" value="1"/>
</dbReference>
<dbReference type="EMBL" id="CP001992">
    <property type="protein sequence ID" value="ADI67014.1"/>
    <property type="molecule type" value="Genomic_DNA"/>
</dbReference>
<dbReference type="InterPro" id="IPR039247">
    <property type="entry name" value="KhpB"/>
</dbReference>
<dbReference type="Gene3D" id="3.30.300.20">
    <property type="match status" value="1"/>
</dbReference>
<dbReference type="eggNOG" id="COG1847">
    <property type="taxonomic scope" value="Bacteria"/>
</dbReference>
<keyword evidence="4" id="KW-1185">Reference proteome</keyword>
<dbReference type="AlphaFoldDB" id="D6ZJW5"/>
<dbReference type="PROSITE" id="PS51061">
    <property type="entry name" value="R3H"/>
    <property type="match status" value="1"/>
</dbReference>
<dbReference type="InterPro" id="IPR034079">
    <property type="entry name" value="R3H_KhpB"/>
</dbReference>
<dbReference type="Pfam" id="PF01424">
    <property type="entry name" value="R3H"/>
    <property type="match status" value="1"/>
</dbReference>
<dbReference type="InterPro" id="IPR036867">
    <property type="entry name" value="R3H_dom_sf"/>
</dbReference>
<dbReference type="SMART" id="SM00393">
    <property type="entry name" value="R3H"/>
    <property type="match status" value="1"/>
</dbReference>
<gene>
    <name evidence="3" type="ordered locus">HMPREF0573_10695</name>
</gene>
<feature type="region of interest" description="Disordered" evidence="1">
    <location>
        <begin position="194"/>
        <end position="243"/>
    </location>
</feature>
<evidence type="ECO:0000313" key="4">
    <source>
        <dbReference type="Proteomes" id="UP000006742"/>
    </source>
</evidence>
<reference evidence="4" key="1">
    <citation type="submission" date="2010-03" db="EMBL/GenBank/DDBJ databases">
        <title>Complete sequence of Mobiluncus curtisii ATCC 43063.</title>
        <authorList>
            <person name="Muzny D."/>
            <person name="Qin X."/>
            <person name="Deng J."/>
            <person name="Jiang H."/>
            <person name="Liu Y."/>
            <person name="Qu J."/>
            <person name="Song X.-Z."/>
            <person name="Zhang L."/>
            <person name="Thornton R."/>
            <person name="Coyle M."/>
            <person name="Francisco L."/>
            <person name="Jackson L."/>
            <person name="Javaid M."/>
            <person name="Korchina V."/>
            <person name="Kovar C."/>
            <person name="Mata R."/>
            <person name="Mathew T."/>
            <person name="Ngo R."/>
            <person name="Nguyen L."/>
            <person name="Nguyen N."/>
            <person name="Okwuonu G."/>
            <person name="Ongeri F."/>
            <person name="Pham C."/>
            <person name="Simmons D."/>
            <person name="Wilczek-Boney K."/>
            <person name="Hale W."/>
            <person name="Jakkamsetti A."/>
            <person name="Pham P."/>
            <person name="Ruth R."/>
            <person name="San Lucas F."/>
            <person name="Warren J."/>
            <person name="Zhang J."/>
            <person name="Zhao Z."/>
            <person name="Zhou C."/>
            <person name="Zhu D."/>
            <person name="Lee S."/>
            <person name="Bess C."/>
            <person name="Blankenburg K."/>
            <person name="Forbes L."/>
            <person name="Fu Q."/>
            <person name="Gubbala S."/>
            <person name="Hirani K."/>
            <person name="Jayaseelan J.C."/>
            <person name="Lara F."/>
            <person name="Munidasa M."/>
            <person name="Palculict T."/>
            <person name="Patil S."/>
            <person name="Pu L.-L."/>
            <person name="Saada N."/>
            <person name="Tang L."/>
            <person name="Weissenberger G."/>
            <person name="Zhu Y."/>
            <person name="Hemphill L."/>
            <person name="Shang Y."/>
            <person name="Youmans B."/>
            <person name="Ayvaz T."/>
            <person name="Ross M."/>
            <person name="Santibanez J."/>
            <person name="Aqrawi P."/>
            <person name="Gross S."/>
            <person name="Joshi V."/>
            <person name="Fowler G."/>
            <person name="Nazareth L."/>
            <person name="Reid J."/>
            <person name="Worley K."/>
            <person name="Petrosino J."/>
            <person name="Highlander S."/>
            <person name="Gibbs R."/>
            <person name="Gibbs R."/>
        </authorList>
    </citation>
    <scope>NUCLEOTIDE SEQUENCE [LARGE SCALE GENOMIC DNA]</scope>
    <source>
        <strain evidence="4">ATCC 43063 / DSM 2711 / V125</strain>
    </source>
</reference>
<dbReference type="InterPro" id="IPR015946">
    <property type="entry name" value="KH_dom-like_a/b"/>
</dbReference>
<dbReference type="Proteomes" id="UP000006742">
    <property type="component" value="Chromosome"/>
</dbReference>
<dbReference type="PANTHER" id="PTHR35800:SF1">
    <property type="entry name" value="RNA-BINDING PROTEIN KHPB"/>
    <property type="match status" value="1"/>
</dbReference>
<protein>
    <submittedName>
        <fullName evidence="3">R3H domain protein</fullName>
    </submittedName>
</protein>
<accession>D6ZJW5</accession>
<dbReference type="CDD" id="cd02414">
    <property type="entry name" value="KH-II_Jag"/>
    <property type="match status" value="1"/>
</dbReference>
<dbReference type="InterPro" id="IPR038008">
    <property type="entry name" value="Jag_KH"/>
</dbReference>
<evidence type="ECO:0000256" key="1">
    <source>
        <dbReference type="SAM" id="MobiDB-lite"/>
    </source>
</evidence>
<dbReference type="InterPro" id="IPR001374">
    <property type="entry name" value="R3H_dom"/>
</dbReference>
<feature type="domain" description="R3H" evidence="2">
    <location>
        <begin position="131"/>
        <end position="196"/>
    </location>
</feature>
<feature type="compositionally biased region" description="Acidic residues" evidence="1">
    <location>
        <begin position="228"/>
        <end position="243"/>
    </location>
</feature>
<sequence length="243" mass="26995">MRRSELPGKRGSKNMSETMDELDIIEEGTEVVANRGSKMERLENEGDLAADYLEELLDIVDLDGDIEIDVENGRALVEIVTGDEEPDRRLKRLIGRHGEVLEALQELTRLAVQSQTGERSRLMLDIAGYRTNRRLELQELVERLGAQVQETGEPVQLDPMNPFERKVCHDKAAQMGLYSESEGVAPHRYVVISLDEGDDEDFEDEDQDDFDSAAESPAGTAADLTDSAVDEADNATAETSEEA</sequence>